<accession>A0A292YFW5</accession>
<dbReference type="PRINTS" id="PR00702">
    <property type="entry name" value="ACRIFLAVINRP"/>
</dbReference>
<evidence type="ECO:0008006" key="4">
    <source>
        <dbReference type="Google" id="ProtNLM"/>
    </source>
</evidence>
<proteinExistence type="predicted"/>
<gene>
    <name evidence="2" type="ORF">LNAT_P1172</name>
</gene>
<name>A0A292YFW5_9BACT</name>
<dbReference type="InterPro" id="IPR001036">
    <property type="entry name" value="Acrflvin-R"/>
</dbReference>
<keyword evidence="3" id="KW-1185">Reference proteome</keyword>
<feature type="transmembrane region" description="Helical" evidence="1">
    <location>
        <begin position="330"/>
        <end position="346"/>
    </location>
</feature>
<dbReference type="Gene3D" id="3.30.70.1430">
    <property type="entry name" value="Multidrug efflux transporter AcrB pore domain"/>
    <property type="match status" value="2"/>
</dbReference>
<dbReference type="Gene3D" id="3.30.70.1440">
    <property type="entry name" value="Multidrug efflux transporter AcrB pore domain"/>
    <property type="match status" value="1"/>
</dbReference>
<dbReference type="RefSeq" id="WP_096259386.1">
    <property type="nucleotide sequence ID" value="NZ_BDME01000002.1"/>
</dbReference>
<feature type="transmembrane region" description="Helical" evidence="1">
    <location>
        <begin position="986"/>
        <end position="1010"/>
    </location>
</feature>
<feature type="transmembrane region" description="Helical" evidence="1">
    <location>
        <begin position="424"/>
        <end position="448"/>
    </location>
</feature>
<dbReference type="AlphaFoldDB" id="A0A292YFW5"/>
<dbReference type="Proteomes" id="UP000217944">
    <property type="component" value="Unassembled WGS sequence"/>
</dbReference>
<evidence type="ECO:0000313" key="2">
    <source>
        <dbReference type="EMBL" id="GAX87875.1"/>
    </source>
</evidence>
<dbReference type="PANTHER" id="PTHR32063">
    <property type="match status" value="1"/>
</dbReference>
<feature type="transmembrane region" description="Helical" evidence="1">
    <location>
        <begin position="882"/>
        <end position="901"/>
    </location>
</feature>
<dbReference type="PANTHER" id="PTHR32063:SF0">
    <property type="entry name" value="SWARMING MOTILITY PROTEIN SWRC"/>
    <property type="match status" value="1"/>
</dbReference>
<dbReference type="GO" id="GO:0005886">
    <property type="term" value="C:plasma membrane"/>
    <property type="evidence" value="ECO:0007669"/>
    <property type="project" value="TreeGrafter"/>
</dbReference>
<dbReference type="SUPFAM" id="SSF82866">
    <property type="entry name" value="Multidrug efflux transporter AcrB transmembrane domain"/>
    <property type="match status" value="2"/>
</dbReference>
<dbReference type="InterPro" id="IPR027463">
    <property type="entry name" value="AcrB_DN_DC_subdom"/>
</dbReference>
<organism evidence="2 3">
    <name type="scientific">Lebetimonas natsushimae</name>
    <dbReference type="NCBI Taxonomy" id="1936991"/>
    <lineage>
        <taxon>Bacteria</taxon>
        <taxon>Pseudomonadati</taxon>
        <taxon>Campylobacterota</taxon>
        <taxon>Epsilonproteobacteria</taxon>
        <taxon>Nautiliales</taxon>
        <taxon>Nautiliaceae</taxon>
        <taxon>Lebetimonas</taxon>
    </lineage>
</organism>
<feature type="transmembrane region" description="Helical" evidence="1">
    <location>
        <begin position="857"/>
        <end position="876"/>
    </location>
</feature>
<feature type="transmembrane region" description="Helical" evidence="1">
    <location>
        <begin position="913"/>
        <end position="933"/>
    </location>
</feature>
<dbReference type="GO" id="GO:0042910">
    <property type="term" value="F:xenobiotic transmembrane transporter activity"/>
    <property type="evidence" value="ECO:0007669"/>
    <property type="project" value="TreeGrafter"/>
</dbReference>
<sequence length="1031" mass="114650">MFEFFYKRGYLLTAIIIGMFVFGVLGLIKMPKNLFPDANRPEVVIFTTVPGATPSVVASMVSKPIEEEMGTLSNVYEIKSTNVPNFSIVHVVFDYKKGLQAAAVDVNNALNRIKDKLPANAIPAIYLVGDFTLPVDVFSLYPKNNSINLAEIRKIAESYIKPKLLSSPDIGNVEIFGGYQSAVMVKIDPKKLKKYNLSLDSFINIIRASNKDLPIGFIKSKDGFLTLSFYGEKDDVKKLKESFILPNVKLKDIADIKWIYQTNNSGYIGDNKSSIAVSVQRAPGGSVLDTAKAARAIMKVIQKEYPNIGVKIADTQVELVETANTNMLEALRDAIIYTLLVLLFFLGNFRAIVAAAVSIPMVFFGTIAFLYLTGQGLNIVIYTAIILALGMLTDDAVVVLENIERHLEENENLKDAIYNGTKEVLSPIFAGTISTIAITFPLMFVGGFPQKIFRPLIETLIIALLISWFLSITFIPKLSLLLYKNGFSKTKIEKFFEALYQKTIGKLIIPYLGIIKFSNGKFYPLRRMLIMAAAILTLMLSLKNIMPTIGRDVMPPMDTGIMKVSLEFSNNINADETKKRLAPFFAWLDKQPWLERSSVSIGTEKGVLSLGGGGAGNSVTMTITAVNRFKRNKTIWQLENEVRNHLANLQGVKKLAVFDFGATALSTISAPLDIEIRDENYEHLPDIAHKIEKLLYHIKGLTTIKISWDKDMQEAVIKIDKNKALSYGITPFQVISQIALNDKVVTINSDLSSMNVQFVRVRFNKKYENPESLKYILINTPKGVIPLKEIANIKPNLTYNKITRDGLLYSIDVEGYRATRPVSKITADAEKLLHKTGITNYDQAGDISEMKDSFSRMLKAIAIGIVVLILTLSVVYESFRLAFIMILVLPLSMIGAAWGMLIMHKPSCMPSLVGILLLFGIIIKNAVLLIDFYKEYKKEGNRPFDAALQAIKVRFRPVMMTAFGTIAGMIPIALEQAVGLERLSPLADVAIGGLLIGTLLTLVYVPMIAYATDPDNKKTNIFEKMEEELEK</sequence>
<dbReference type="OrthoDB" id="8430015at2"/>
<evidence type="ECO:0000313" key="3">
    <source>
        <dbReference type="Proteomes" id="UP000217944"/>
    </source>
</evidence>
<feature type="transmembrane region" description="Helical" evidence="1">
    <location>
        <begin position="953"/>
        <end position="974"/>
    </location>
</feature>
<comment type="caution">
    <text evidence="2">The sequence shown here is derived from an EMBL/GenBank/DDBJ whole genome shotgun (WGS) entry which is preliminary data.</text>
</comment>
<feature type="transmembrane region" description="Helical" evidence="1">
    <location>
        <begin position="528"/>
        <end position="546"/>
    </location>
</feature>
<feature type="transmembrane region" description="Helical" evidence="1">
    <location>
        <begin position="9"/>
        <end position="28"/>
    </location>
</feature>
<dbReference type="Pfam" id="PF00873">
    <property type="entry name" value="ACR_tran"/>
    <property type="match status" value="1"/>
</dbReference>
<evidence type="ECO:0000256" key="1">
    <source>
        <dbReference type="SAM" id="Phobius"/>
    </source>
</evidence>
<dbReference type="Gene3D" id="3.30.70.1320">
    <property type="entry name" value="Multidrug efflux transporter AcrB pore domain like"/>
    <property type="match status" value="1"/>
</dbReference>
<protein>
    <recommendedName>
        <fullName evidence="4">Multidrug efflux pump</fullName>
    </recommendedName>
</protein>
<dbReference type="Gene3D" id="1.20.1640.10">
    <property type="entry name" value="Multidrug efflux transporter AcrB transmembrane domain"/>
    <property type="match status" value="2"/>
</dbReference>
<reference evidence="2 3" key="1">
    <citation type="journal article" date="2017" name="Syst. Appl. Microbiol.">
        <title>Lebetimonas natsushimae sp. nov., a novel strictly anaerobic, moderately thermophilic chemoautotroph isolated from a deep-sea hydrothermal vent polychaete nest in the Mid-Okinawa Trough.</title>
        <authorList>
            <person name="Nagata R."/>
            <person name="Takaki Y."/>
            <person name="Tame A."/>
            <person name="Nunoura T."/>
            <person name="Muto H."/>
            <person name="Mino S."/>
            <person name="Sawayama S."/>
            <person name="Takai K."/>
            <person name="Nakagawa S."/>
        </authorList>
    </citation>
    <scope>NUCLEOTIDE SEQUENCE [LARGE SCALE GENOMIC DNA]</scope>
    <source>
        <strain evidence="2 3">HS1857</strain>
    </source>
</reference>
<keyword evidence="1" id="KW-1133">Transmembrane helix</keyword>
<dbReference type="SUPFAM" id="SSF82714">
    <property type="entry name" value="Multidrug efflux transporter AcrB TolC docking domain, DN and DC subdomains"/>
    <property type="match status" value="2"/>
</dbReference>
<keyword evidence="1" id="KW-0472">Membrane</keyword>
<dbReference type="EMBL" id="BDME01000002">
    <property type="protein sequence ID" value="GAX87875.1"/>
    <property type="molecule type" value="Genomic_DNA"/>
</dbReference>
<feature type="transmembrane region" description="Helical" evidence="1">
    <location>
        <begin position="460"/>
        <end position="483"/>
    </location>
</feature>
<dbReference type="Gene3D" id="3.30.2090.10">
    <property type="entry name" value="Multidrug efflux transporter AcrB TolC docking domain, DN and DC subdomains"/>
    <property type="match status" value="2"/>
</dbReference>
<dbReference type="SUPFAM" id="SSF82693">
    <property type="entry name" value="Multidrug efflux transporter AcrB pore domain, PN1, PN2, PC1 and PC2 subdomains"/>
    <property type="match status" value="2"/>
</dbReference>
<keyword evidence="1" id="KW-0812">Transmembrane</keyword>